<sequence length="395" mass="42309">MVVPVAARWVAAAIGMLLVLTGWQSVIGTLIVPRPVGSWLTRLVDRLVLAVYHVVTHPVSSYKRRDRILATQAAAILVGQLAAWLLIFLVGFTLALWPSPGRSITVALADAGSSIFTLGFAEPAGTTPAVIVFVAAATGMVVVALQIGYLPTLYSAFNRRETEVALLASRAGVPSWGPELLARSFYALGSGVSTLDTLPDLYRTWERWSADVAESHTTYLPLVRFRSPQPYSSWVISLLAILDSAALILSLSPEKAPTVPARLCLRAGFGCLARVARAMGIDVPEEADPNAGITLTYEEFLDAVARMDEVGFPMSRQPADAWPDFAGWRVNYETAAYQIAAAIDAVPAPWSGPRRQAMTEVAPQRPPGGRQGPPGGRQGPPGNRQGPPGNRQGPR</sequence>
<proteinExistence type="predicted"/>
<accession>A0A6P2BY49</accession>
<evidence type="ECO:0008006" key="5">
    <source>
        <dbReference type="Google" id="ProtNLM"/>
    </source>
</evidence>
<protein>
    <recommendedName>
        <fullName evidence="5">Two pore domain potassium channel family protein</fullName>
    </recommendedName>
</protein>
<evidence type="ECO:0000256" key="2">
    <source>
        <dbReference type="SAM" id="Phobius"/>
    </source>
</evidence>
<dbReference type="Proteomes" id="UP000460272">
    <property type="component" value="Unassembled WGS sequence"/>
</dbReference>
<feature type="region of interest" description="Disordered" evidence="1">
    <location>
        <begin position="349"/>
        <end position="395"/>
    </location>
</feature>
<gene>
    <name evidence="3" type="ORF">EAS64_16360</name>
</gene>
<dbReference type="RefSeq" id="WP_145853864.1">
    <property type="nucleotide sequence ID" value="NZ_RPFW01000003.1"/>
</dbReference>
<keyword evidence="2" id="KW-1133">Transmembrane helix</keyword>
<feature type="transmembrane region" description="Helical" evidence="2">
    <location>
        <begin position="128"/>
        <end position="149"/>
    </location>
</feature>
<feature type="compositionally biased region" description="Low complexity" evidence="1">
    <location>
        <begin position="380"/>
        <end position="395"/>
    </location>
</feature>
<evidence type="ECO:0000313" key="4">
    <source>
        <dbReference type="Proteomes" id="UP000460272"/>
    </source>
</evidence>
<reference evidence="3 4" key="1">
    <citation type="submission" date="2018-11" db="EMBL/GenBank/DDBJ databases">
        <title>Trebonia kvetii gen.nov., sp.nov., a novel acidophilic actinobacterium, and proposal of the new actinobacterial family Treboniaceae fam. nov.</title>
        <authorList>
            <person name="Rapoport D."/>
            <person name="Sagova-Mareckova M."/>
            <person name="Sedlacek I."/>
            <person name="Provaznik J."/>
            <person name="Kralova S."/>
            <person name="Pavlinic D."/>
            <person name="Benes V."/>
            <person name="Kopecky J."/>
        </authorList>
    </citation>
    <scope>NUCLEOTIDE SEQUENCE [LARGE SCALE GENOMIC DNA]</scope>
    <source>
        <strain evidence="3 4">15Tr583</strain>
    </source>
</reference>
<keyword evidence="4" id="KW-1185">Reference proteome</keyword>
<feature type="transmembrane region" description="Helical" evidence="2">
    <location>
        <begin position="73"/>
        <end position="97"/>
    </location>
</feature>
<evidence type="ECO:0000256" key="1">
    <source>
        <dbReference type="SAM" id="MobiDB-lite"/>
    </source>
</evidence>
<feature type="transmembrane region" description="Helical" evidence="2">
    <location>
        <begin position="6"/>
        <end position="32"/>
    </location>
</feature>
<evidence type="ECO:0000313" key="3">
    <source>
        <dbReference type="EMBL" id="TVZ03994.1"/>
    </source>
</evidence>
<feature type="compositionally biased region" description="Gly residues" evidence="1">
    <location>
        <begin position="369"/>
        <end position="379"/>
    </location>
</feature>
<keyword evidence="2" id="KW-0472">Membrane</keyword>
<dbReference type="AlphaFoldDB" id="A0A6P2BY49"/>
<organism evidence="3 4">
    <name type="scientific">Trebonia kvetii</name>
    <dbReference type="NCBI Taxonomy" id="2480626"/>
    <lineage>
        <taxon>Bacteria</taxon>
        <taxon>Bacillati</taxon>
        <taxon>Actinomycetota</taxon>
        <taxon>Actinomycetes</taxon>
        <taxon>Streptosporangiales</taxon>
        <taxon>Treboniaceae</taxon>
        <taxon>Trebonia</taxon>
    </lineage>
</organism>
<keyword evidence="2" id="KW-0812">Transmembrane</keyword>
<name>A0A6P2BY49_9ACTN</name>
<comment type="caution">
    <text evidence="3">The sequence shown here is derived from an EMBL/GenBank/DDBJ whole genome shotgun (WGS) entry which is preliminary data.</text>
</comment>
<dbReference type="EMBL" id="RPFW01000003">
    <property type="protein sequence ID" value="TVZ03994.1"/>
    <property type="molecule type" value="Genomic_DNA"/>
</dbReference>
<dbReference type="OrthoDB" id="9785126at2"/>